<reference evidence="1" key="1">
    <citation type="submission" date="2020-10" db="EMBL/GenBank/DDBJ databases">
        <title>Taxonomic study of unclassified bacteria belonging to the class Ktedonobacteria.</title>
        <authorList>
            <person name="Yabe S."/>
            <person name="Wang C.M."/>
            <person name="Zheng Y."/>
            <person name="Sakai Y."/>
            <person name="Cavaletti L."/>
            <person name="Monciardini P."/>
            <person name="Donadio S."/>
        </authorList>
    </citation>
    <scope>NUCLEOTIDE SEQUENCE</scope>
    <source>
        <strain evidence="1">SOSP1-1</strain>
    </source>
</reference>
<gene>
    <name evidence="1" type="ORF">KSX_55620</name>
</gene>
<protein>
    <submittedName>
        <fullName evidence="1">Uncharacterized protein</fullName>
    </submittedName>
</protein>
<sequence length="43" mass="4754">MSCGGFARRVCVTGKSWGDLEKIRFKMHALACSSSTMCQAERL</sequence>
<comment type="caution">
    <text evidence="1">The sequence shown here is derived from an EMBL/GenBank/DDBJ whole genome shotgun (WGS) entry which is preliminary data.</text>
</comment>
<accession>A0A8J3I145</accession>
<dbReference type="AlphaFoldDB" id="A0A8J3I145"/>
<name>A0A8J3I145_9CHLR</name>
<dbReference type="EMBL" id="BNJF01000003">
    <property type="protein sequence ID" value="GHO47399.1"/>
    <property type="molecule type" value="Genomic_DNA"/>
</dbReference>
<keyword evidence="2" id="KW-1185">Reference proteome</keyword>
<dbReference type="Proteomes" id="UP000612362">
    <property type="component" value="Unassembled WGS sequence"/>
</dbReference>
<evidence type="ECO:0000313" key="2">
    <source>
        <dbReference type="Proteomes" id="UP000612362"/>
    </source>
</evidence>
<organism evidence="1 2">
    <name type="scientific">Ktedonospora formicarum</name>
    <dbReference type="NCBI Taxonomy" id="2778364"/>
    <lineage>
        <taxon>Bacteria</taxon>
        <taxon>Bacillati</taxon>
        <taxon>Chloroflexota</taxon>
        <taxon>Ktedonobacteria</taxon>
        <taxon>Ktedonobacterales</taxon>
        <taxon>Ktedonobacteraceae</taxon>
        <taxon>Ktedonospora</taxon>
    </lineage>
</organism>
<evidence type="ECO:0000313" key="1">
    <source>
        <dbReference type="EMBL" id="GHO47399.1"/>
    </source>
</evidence>
<proteinExistence type="predicted"/>